<dbReference type="Gene3D" id="1.20.960.30">
    <property type="match status" value="1"/>
</dbReference>
<feature type="repeat" description="WD" evidence="12">
    <location>
        <begin position="192"/>
        <end position="233"/>
    </location>
</feature>
<dbReference type="HAMAP" id="MF_03141">
    <property type="entry name" value="lis1"/>
    <property type="match status" value="1"/>
</dbReference>
<dbReference type="GO" id="GO:0007154">
    <property type="term" value="P:cell communication"/>
    <property type="evidence" value="ECO:0007669"/>
    <property type="project" value="UniProtKB-ARBA"/>
</dbReference>
<evidence type="ECO:0000313" key="14">
    <source>
        <dbReference type="EMBL" id="CAD6946389.1"/>
    </source>
</evidence>
<keyword evidence="3 12" id="KW-0853">WD repeat</keyword>
<dbReference type="InterPro" id="IPR001680">
    <property type="entry name" value="WD40_rpt"/>
</dbReference>
<dbReference type="InterPro" id="IPR019775">
    <property type="entry name" value="WD40_repeat_CS"/>
</dbReference>
<sequence length="454" mass="50036">MTSNLSDRQRDELHKSILDYFNAAGLTKSYETLMSEAEQDGFVPDPKAKYAGLLEKKWTSVIRLQKKILDLESRNAQLTEELAAAPTSKRSASITDWVPRNPPRHTLSGHRQPLTRVAFHPLFSIIVSASEDATMKVWDWEGGEMERTLKGHTKAVQDIDFDSKGQYLVSCSSDLSIKVWDTTNDWKNTKTLYGHDHSISSVRFMPGDDRIISASRDRSVKLWDLSSGYCTRTISGHAEWVRAAIPAEDGMQFVTCSNDQTSRIWDASSGETKMELRGHDHVVECAIFAPTAAYAAIRELAGIQVSAKDERARLPNQFVATGSRDKTIRLWDATSGQCLRTLHGHDNWIRALVFHPNGKMLLSASDDKSVKVWDLATGRCTRTLDAHNHFVTHLAWGRARVDTGAAPAPDGVGTGVVGNANGNGNGNAAGGGEKRLVNVIATASVDLTVRIWTP</sequence>
<evidence type="ECO:0000256" key="4">
    <source>
        <dbReference type="ARBA" id="ARBA00022618"/>
    </source>
</evidence>
<keyword evidence="8 11" id="KW-0175">Coiled coil</keyword>
<dbReference type="PANTHER" id="PTHR22847:SF637">
    <property type="entry name" value="WD REPEAT DOMAIN 5B"/>
    <property type="match status" value="1"/>
</dbReference>
<feature type="repeat" description="WD" evidence="12">
    <location>
        <begin position="149"/>
        <end position="181"/>
    </location>
</feature>
<evidence type="ECO:0000256" key="8">
    <source>
        <dbReference type="ARBA" id="ARBA00023054"/>
    </source>
</evidence>
<dbReference type="GO" id="GO:0051301">
    <property type="term" value="P:cell division"/>
    <property type="evidence" value="ECO:0007669"/>
    <property type="project" value="UniProtKB-KW"/>
</dbReference>
<dbReference type="PANTHER" id="PTHR22847">
    <property type="entry name" value="WD40 REPEAT PROTEIN"/>
    <property type="match status" value="1"/>
</dbReference>
<dbReference type="Gene3D" id="2.130.10.10">
    <property type="entry name" value="YVTN repeat-like/Quinoprotein amine dehydrogenase"/>
    <property type="match status" value="1"/>
</dbReference>
<dbReference type="PROSITE" id="PS00678">
    <property type="entry name" value="WD_REPEATS_1"/>
    <property type="match status" value="3"/>
</dbReference>
<evidence type="ECO:0000313" key="17">
    <source>
        <dbReference type="Proteomes" id="UP000836402"/>
    </source>
</evidence>
<organism evidence="15 16">
    <name type="scientific">Tilletia caries</name>
    <name type="common">wheat bunt fungus</name>
    <dbReference type="NCBI Taxonomy" id="13290"/>
    <lineage>
        <taxon>Eukaryota</taxon>
        <taxon>Fungi</taxon>
        <taxon>Dikarya</taxon>
        <taxon>Basidiomycota</taxon>
        <taxon>Ustilaginomycotina</taxon>
        <taxon>Exobasidiomycetes</taxon>
        <taxon>Tilletiales</taxon>
        <taxon>Tilletiaceae</taxon>
        <taxon>Tilletia</taxon>
    </lineage>
</organism>
<gene>
    <name evidence="11" type="primary">PAC1</name>
    <name evidence="11" type="synonym">LIS1</name>
    <name evidence="15" type="ORF">A4X03_0g3234</name>
    <name evidence="14" type="ORF">JKIAZH3_G4178</name>
</gene>
<evidence type="ECO:0000259" key="13">
    <source>
        <dbReference type="Pfam" id="PF24951"/>
    </source>
</evidence>
<accession>A0A177VG73</accession>
<evidence type="ECO:0000256" key="1">
    <source>
        <dbReference type="ARBA" id="ARBA00022448"/>
    </source>
</evidence>
<dbReference type="FunFam" id="2.130.10.10:FF:000342">
    <property type="entry name" value="Nuclear distribution protein PAC1"/>
    <property type="match status" value="1"/>
</dbReference>
<comment type="subunit">
    <text evidence="11">Self-associates. Interacts with NDL1 and dynein.</text>
</comment>
<reference evidence="14" key="3">
    <citation type="submission" date="2020-10" db="EMBL/GenBank/DDBJ databases">
        <authorList>
            <person name="Sedaghatjoo S."/>
        </authorList>
    </citation>
    <scope>NUCLEOTIDE SEQUENCE</scope>
    <source>
        <strain evidence="14">AZH3</strain>
    </source>
</reference>
<feature type="domain" description="PAC1-like LisH-like dimerisation" evidence="13">
    <location>
        <begin position="7"/>
        <end position="41"/>
    </location>
</feature>
<feature type="repeat" description="WD" evidence="12">
    <location>
        <begin position="234"/>
        <end position="275"/>
    </location>
</feature>
<name>A0A177VG73_9BASI</name>
<keyword evidence="5 11" id="KW-0493">Microtubule</keyword>
<dbReference type="CDD" id="cd00200">
    <property type="entry name" value="WD40"/>
    <property type="match status" value="1"/>
</dbReference>
<dbReference type="PROSITE" id="PS50294">
    <property type="entry name" value="WD_REPEATS_REGION"/>
    <property type="match status" value="5"/>
</dbReference>
<dbReference type="GO" id="GO:0005874">
    <property type="term" value="C:microtubule"/>
    <property type="evidence" value="ECO:0007669"/>
    <property type="project" value="UniProtKB-KW"/>
</dbReference>
<keyword evidence="17" id="KW-1185">Reference proteome</keyword>
<evidence type="ECO:0000313" key="15">
    <source>
        <dbReference type="EMBL" id="KAE8261464.1"/>
    </source>
</evidence>
<dbReference type="GO" id="GO:0070840">
    <property type="term" value="F:dynein complex binding"/>
    <property type="evidence" value="ECO:0007669"/>
    <property type="project" value="UniProtKB-UniRule"/>
</dbReference>
<dbReference type="GO" id="GO:0023052">
    <property type="term" value="P:signaling"/>
    <property type="evidence" value="ECO:0007669"/>
    <property type="project" value="UniProtKB-ARBA"/>
</dbReference>
<dbReference type="InterPro" id="IPR056795">
    <property type="entry name" value="PAC1-like_LisH-like_dom"/>
</dbReference>
<dbReference type="EMBL" id="LWDD02000361">
    <property type="protein sequence ID" value="KAE8261464.1"/>
    <property type="molecule type" value="Genomic_DNA"/>
</dbReference>
<dbReference type="GO" id="GO:0000132">
    <property type="term" value="P:establishment of mitotic spindle orientation"/>
    <property type="evidence" value="ECO:0007669"/>
    <property type="project" value="UniProtKB-UniRule"/>
</dbReference>
<dbReference type="Proteomes" id="UP000836402">
    <property type="component" value="Unassembled WGS sequence"/>
</dbReference>
<dbReference type="InterPro" id="IPR020472">
    <property type="entry name" value="WD40_PAC1"/>
</dbReference>
<evidence type="ECO:0000256" key="9">
    <source>
        <dbReference type="ARBA" id="ARBA00023212"/>
    </source>
</evidence>
<proteinExistence type="inferred from homology"/>
<keyword evidence="10 11" id="KW-0131">Cell cycle</keyword>
<dbReference type="Proteomes" id="UP000077671">
    <property type="component" value="Unassembled WGS sequence"/>
</dbReference>
<dbReference type="InterPro" id="IPR037190">
    <property type="entry name" value="LIS1_N"/>
</dbReference>
<dbReference type="PRINTS" id="PR00320">
    <property type="entry name" value="GPROTEINBRPT"/>
</dbReference>
<protein>
    <recommendedName>
        <fullName evidence="11">Nuclear distribution protein PAC1</fullName>
    </recommendedName>
    <alternativeName>
        <fullName evidence="11">Lissencephaly-1 homolog</fullName>
        <shortName evidence="11">LIS-1</shortName>
    </alternativeName>
    <alternativeName>
        <fullName evidence="11">nudF homolog</fullName>
    </alternativeName>
</protein>
<evidence type="ECO:0000256" key="6">
    <source>
        <dbReference type="ARBA" id="ARBA00022737"/>
    </source>
</evidence>
<dbReference type="GO" id="GO:0005875">
    <property type="term" value="C:microtubule associated complex"/>
    <property type="evidence" value="ECO:0007669"/>
    <property type="project" value="UniProtKB-UniRule"/>
</dbReference>
<keyword evidence="7 11" id="KW-0498">Mitosis</keyword>
<dbReference type="GO" id="GO:1990234">
    <property type="term" value="C:transferase complex"/>
    <property type="evidence" value="ECO:0007669"/>
    <property type="project" value="UniProtKB-ARBA"/>
</dbReference>
<dbReference type="AlphaFoldDB" id="A0A177VG73"/>
<evidence type="ECO:0000256" key="3">
    <source>
        <dbReference type="ARBA" id="ARBA00022574"/>
    </source>
</evidence>
<comment type="similarity">
    <text evidence="11">Belongs to the WD repeat LIS1/nudF family.</text>
</comment>
<dbReference type="Pfam" id="PF24951">
    <property type="entry name" value="LisH_PAC1"/>
    <property type="match status" value="1"/>
</dbReference>
<evidence type="ECO:0000256" key="12">
    <source>
        <dbReference type="PROSITE-ProRule" id="PRU00221"/>
    </source>
</evidence>
<dbReference type="InterPro" id="IPR036322">
    <property type="entry name" value="WD40_repeat_dom_sf"/>
</dbReference>
<dbReference type="Pfam" id="PF00400">
    <property type="entry name" value="WD40"/>
    <property type="match status" value="6"/>
</dbReference>
<dbReference type="SMART" id="SM00320">
    <property type="entry name" value="WD40"/>
    <property type="match status" value="7"/>
</dbReference>
<evidence type="ECO:0000256" key="5">
    <source>
        <dbReference type="ARBA" id="ARBA00022701"/>
    </source>
</evidence>
<comment type="domain">
    <text evidence="11">Dimerization mediated by the LisH domain may be required to activate dynein.</text>
</comment>
<reference evidence="15" key="1">
    <citation type="submission" date="2016-04" db="EMBL/GenBank/DDBJ databases">
        <authorList>
            <person name="Nguyen H.D."/>
            <person name="Kesanakurti P."/>
            <person name="Cullis J."/>
            <person name="Levesque C.A."/>
            <person name="Hambleton S."/>
        </authorList>
    </citation>
    <scope>NUCLEOTIDE SEQUENCE</scope>
    <source>
        <strain evidence="15">DAOMC 238032</strain>
    </source>
</reference>
<dbReference type="PIRSF" id="PIRSF037647">
    <property type="entry name" value="Dynein_regulator_Lis1"/>
    <property type="match status" value="1"/>
</dbReference>
<keyword evidence="6" id="KW-0677">Repeat</keyword>
<keyword evidence="2 11" id="KW-0963">Cytoplasm</keyword>
<keyword evidence="1 11" id="KW-0813">Transport</keyword>
<dbReference type="PROSITE" id="PS50082">
    <property type="entry name" value="WD_REPEATS_2"/>
    <property type="match status" value="6"/>
</dbReference>
<evidence type="ECO:0000256" key="11">
    <source>
        <dbReference type="HAMAP-Rule" id="MF_03141"/>
    </source>
</evidence>
<feature type="repeat" description="WD" evidence="12">
    <location>
        <begin position="342"/>
        <end position="383"/>
    </location>
</feature>
<dbReference type="GO" id="GO:0000922">
    <property type="term" value="C:spindle pole"/>
    <property type="evidence" value="ECO:0007669"/>
    <property type="project" value="UniProtKB-SubCell"/>
</dbReference>
<comment type="subcellular location">
    <subcellularLocation>
        <location evidence="11">Cytoplasm</location>
        <location evidence="11">Cytoskeleton</location>
    </subcellularLocation>
    <subcellularLocation>
        <location evidence="11">Cytoplasm</location>
        <location evidence="11">Cytoskeleton</location>
        <location evidence="11">Spindle pole</location>
    </subcellularLocation>
    <text evidence="11">Localizes to the plus ends of microtubules at the hyphal tip and the mitotic spindle poles.</text>
</comment>
<evidence type="ECO:0000256" key="7">
    <source>
        <dbReference type="ARBA" id="ARBA00022776"/>
    </source>
</evidence>
<dbReference type="InterPro" id="IPR015943">
    <property type="entry name" value="WD40/YVTN_repeat-like_dom_sf"/>
</dbReference>
<dbReference type="InterPro" id="IPR017252">
    <property type="entry name" value="Dynein_regulator_LIS1"/>
</dbReference>
<keyword evidence="9 11" id="KW-0206">Cytoskeleton</keyword>
<dbReference type="PROSITE" id="PS50896">
    <property type="entry name" value="LISH"/>
    <property type="match status" value="1"/>
</dbReference>
<feature type="repeat" description="WD" evidence="12">
    <location>
        <begin position="107"/>
        <end position="148"/>
    </location>
</feature>
<dbReference type="FunFam" id="1.20.960.30:FF:000002">
    <property type="entry name" value="Platelet-activating factor acetylhydrolase ib"/>
    <property type="match status" value="1"/>
</dbReference>
<dbReference type="GO" id="GO:0005737">
    <property type="term" value="C:cytoplasm"/>
    <property type="evidence" value="ECO:0007669"/>
    <property type="project" value="UniProtKB-UniRule"/>
</dbReference>
<comment type="function">
    <text evidence="11">Positively regulates the activity of the minus-end directed microtubule motor protein dynein. May enhance dynein-mediated microtubule sliding by targeting dynein to the microtubule plus end. Required for nuclear migration during vegetative growth as well as development. Required for retrograde early endosome (EE) transport from the hyphal tip. Required for localization of dynein to the mitotic spindle poles. Recruits additional proteins to the dynein complex at SPBs.</text>
</comment>
<keyword evidence="4 11" id="KW-0132">Cell division</keyword>
<feature type="repeat" description="WD" evidence="12">
    <location>
        <begin position="316"/>
        <end position="341"/>
    </location>
</feature>
<comment type="caution">
    <text evidence="15">The sequence shown here is derived from an EMBL/GenBank/DDBJ whole genome shotgun (WGS) entry which is preliminary data.</text>
</comment>
<evidence type="ECO:0000256" key="2">
    <source>
        <dbReference type="ARBA" id="ARBA00022490"/>
    </source>
</evidence>
<dbReference type="SUPFAM" id="SSF109925">
    <property type="entry name" value="Lissencephaly-1 protein (Lis-1, PAF-AH alpha) N-terminal domain"/>
    <property type="match status" value="1"/>
</dbReference>
<dbReference type="InterPro" id="IPR006594">
    <property type="entry name" value="LisH"/>
</dbReference>
<dbReference type="EMBL" id="CAJHJG010004954">
    <property type="protein sequence ID" value="CAD6946389.1"/>
    <property type="molecule type" value="Genomic_DNA"/>
</dbReference>
<reference evidence="15" key="2">
    <citation type="journal article" date="2019" name="IMA Fungus">
        <title>Genome sequencing and comparison of five Tilletia species to identify candidate genes for the detection of regulated species infecting wheat.</title>
        <authorList>
            <person name="Nguyen H.D.T."/>
            <person name="Sultana T."/>
            <person name="Kesanakurti P."/>
            <person name="Hambleton S."/>
        </authorList>
    </citation>
    <scope>NUCLEOTIDE SEQUENCE</scope>
    <source>
        <strain evidence="15">DAOMC 238032</strain>
    </source>
</reference>
<evidence type="ECO:0000313" key="16">
    <source>
        <dbReference type="Proteomes" id="UP000077671"/>
    </source>
</evidence>
<dbReference type="SUPFAM" id="SSF50978">
    <property type="entry name" value="WD40 repeat-like"/>
    <property type="match status" value="1"/>
</dbReference>
<dbReference type="GO" id="GO:0051012">
    <property type="term" value="P:microtubule sliding"/>
    <property type="evidence" value="ECO:0007669"/>
    <property type="project" value="UniProtKB-UniRule"/>
</dbReference>
<evidence type="ECO:0000256" key="10">
    <source>
        <dbReference type="ARBA" id="ARBA00023306"/>
    </source>
</evidence>